<dbReference type="RefSeq" id="WP_211482030.1">
    <property type="nucleotide sequence ID" value="NZ_FNYQ01000205.1"/>
</dbReference>
<name>A0A1H7AR29_9GAMM</name>
<evidence type="ECO:0000313" key="2">
    <source>
        <dbReference type="EMBL" id="SEJ68063.1"/>
    </source>
</evidence>
<dbReference type="AlphaFoldDB" id="A0A1H7AR29"/>
<proteinExistence type="predicted"/>
<dbReference type="InterPro" id="IPR010751">
    <property type="entry name" value="TrfA"/>
</dbReference>
<dbReference type="EMBL" id="FNYQ01000205">
    <property type="protein sequence ID" value="SEJ68063.1"/>
    <property type="molecule type" value="Genomic_DNA"/>
</dbReference>
<dbReference type="Proteomes" id="UP000199250">
    <property type="component" value="Unassembled WGS sequence"/>
</dbReference>
<gene>
    <name evidence="2" type="ORF">SAMN04244572_04892</name>
</gene>
<dbReference type="Pfam" id="PF07042">
    <property type="entry name" value="TrfA"/>
    <property type="match status" value="1"/>
</dbReference>
<evidence type="ECO:0000256" key="1">
    <source>
        <dbReference type="SAM" id="MobiDB-lite"/>
    </source>
</evidence>
<evidence type="ECO:0000313" key="3">
    <source>
        <dbReference type="Proteomes" id="UP000199250"/>
    </source>
</evidence>
<sequence length="302" mass="33659">MTERGNLLDKLKRMAERNVRGKETELSAPVADPVPRSAQVIRLPLWPEGVRGVPNSVLRSALFGAIKRGKRAYQDAIEKASVDGVRVIHTGPQLDQADLDVWEQCLHLARTEGLGSRIQFAGHSFLKAIGRSTGKSQHEWLKGALRRLMTSLVELQDGKKAYAGQLLHDWARDDETGHHVIEINPRLIQMYGSDGWTQVEWAERLALKGRPLALWLHGFYGTHAAPYPLRVETLHRLCGSETRLLKHFRAELKEALAVLAAATDWACWIDDADLVRVEKKPTASQGRLKPKSKAAKVSKGTA</sequence>
<organism evidence="2 3">
    <name type="scientific">Azotobacter beijerinckii</name>
    <dbReference type="NCBI Taxonomy" id="170623"/>
    <lineage>
        <taxon>Bacteria</taxon>
        <taxon>Pseudomonadati</taxon>
        <taxon>Pseudomonadota</taxon>
        <taxon>Gammaproteobacteria</taxon>
        <taxon>Pseudomonadales</taxon>
        <taxon>Pseudomonadaceae</taxon>
        <taxon>Azotobacter</taxon>
    </lineage>
</organism>
<reference evidence="2 3" key="1">
    <citation type="submission" date="2016-10" db="EMBL/GenBank/DDBJ databases">
        <authorList>
            <person name="de Groot N.N."/>
        </authorList>
    </citation>
    <scope>NUCLEOTIDE SEQUENCE [LARGE SCALE GENOMIC DNA]</scope>
    <source>
        <strain evidence="2 3">DSM 373</strain>
    </source>
</reference>
<accession>A0A1H7AR29</accession>
<feature type="region of interest" description="Disordered" evidence="1">
    <location>
        <begin position="280"/>
        <end position="302"/>
    </location>
</feature>
<protein>
    <submittedName>
        <fullName evidence="2">TrfA protein</fullName>
    </submittedName>
</protein>